<dbReference type="EMBL" id="AENN01000015">
    <property type="protein sequence ID" value="EFR30957.1"/>
    <property type="molecule type" value="Genomic_DNA"/>
</dbReference>
<evidence type="ECO:0000256" key="3">
    <source>
        <dbReference type="ARBA" id="ARBA00022692"/>
    </source>
</evidence>
<dbReference type="eggNOG" id="COG1132">
    <property type="taxonomic scope" value="Bacteria"/>
</dbReference>
<protein>
    <submittedName>
        <fullName evidence="11">ABC transporter, ATP-binding protein</fullName>
    </submittedName>
</protein>
<dbReference type="InterPro" id="IPR036640">
    <property type="entry name" value="ABC1_TM_sf"/>
</dbReference>
<dbReference type="InterPro" id="IPR003593">
    <property type="entry name" value="AAA+_ATPase"/>
</dbReference>
<dbReference type="SMART" id="SM00382">
    <property type="entry name" value="AAA"/>
    <property type="match status" value="1"/>
</dbReference>
<dbReference type="InterPro" id="IPR003439">
    <property type="entry name" value="ABC_transporter-like_ATP-bd"/>
</dbReference>
<feature type="transmembrane region" description="Helical" evidence="8">
    <location>
        <begin position="148"/>
        <end position="170"/>
    </location>
</feature>
<evidence type="ECO:0000256" key="5">
    <source>
        <dbReference type="ARBA" id="ARBA00022840"/>
    </source>
</evidence>
<dbReference type="STRING" id="908337.HMPREF9257_1537"/>
<dbReference type="Pfam" id="PF00664">
    <property type="entry name" value="ABC_membrane"/>
    <property type="match status" value="1"/>
</dbReference>
<comment type="subcellular location">
    <subcellularLocation>
        <location evidence="1">Cell membrane</location>
        <topology evidence="1">Multi-pass membrane protein</topology>
    </subcellularLocation>
</comment>
<dbReference type="GO" id="GO:0016887">
    <property type="term" value="F:ATP hydrolysis activity"/>
    <property type="evidence" value="ECO:0007669"/>
    <property type="project" value="InterPro"/>
</dbReference>
<dbReference type="InterPro" id="IPR039421">
    <property type="entry name" value="Type_1_exporter"/>
</dbReference>
<dbReference type="Gene3D" id="1.20.1560.10">
    <property type="entry name" value="ABC transporter type 1, transmembrane domain"/>
    <property type="match status" value="1"/>
</dbReference>
<sequence>MNSISQKKKNSFSIKEQASILKYLFHFALNERKHFLISIIMMMITSGLTAYMPLIIQGYIDQYLAKDNATMAITIRIALTYLILLLIKMVVTYFKDYTFKLASEKTVAGMRNQIYSKVIHFSMDYFNKTPNGEVVSRVTNDTQTIKEFWNVFLTFFDGLINAIMVGVAMFSLNISMSWVFIAFIPLVFILIIAYQKTSTIVYGRMREALSRVNAQLSESTMGMWLIQQFNQSERMKADFDKINSEYVEARINMFRLDAALLMPAVNLIEQIVLVLVIWIFGKELLGGSTLDVGMIYAFTNYSKSFFHPIGQMIGSLSIYQDGLVAASRGIYLIDNAQYAPQANTDASDQAISGTVSLKNMTFSYNGKQDVLKNVSIEVKAGQMIALVGHTGSGKSTIINLLMRFYDYSDGDILIDGQSIRNLSQESLRRQIGLVHQDAFMFYGNFYDNIRLHGDYTKSEIEKAARFTGADSFIREQENGYETMVSEGGKSLSAGQRQLINITRTILRKPRILILDEATANIDTETEGYIQASLEKIRQECTLIVIAHRLSTIKKADRIYVMNKGRVIEQGQHDDLIDQEGTYYNMYQLQSLQGLS</sequence>
<keyword evidence="6 8" id="KW-1133">Transmembrane helix</keyword>
<feature type="transmembrane region" description="Helical" evidence="8">
    <location>
        <begin position="260"/>
        <end position="281"/>
    </location>
</feature>
<dbReference type="Gene3D" id="3.40.50.300">
    <property type="entry name" value="P-loop containing nucleotide triphosphate hydrolases"/>
    <property type="match status" value="1"/>
</dbReference>
<proteinExistence type="predicted"/>
<keyword evidence="5 11" id="KW-0067">ATP-binding</keyword>
<dbReference type="RefSeq" id="WP_006418160.1">
    <property type="nucleotide sequence ID" value="NZ_AENN01000015.1"/>
</dbReference>
<evidence type="ECO:0000256" key="4">
    <source>
        <dbReference type="ARBA" id="ARBA00022741"/>
    </source>
</evidence>
<dbReference type="InterPro" id="IPR011527">
    <property type="entry name" value="ABC1_TM_dom"/>
</dbReference>
<dbReference type="Pfam" id="PF00005">
    <property type="entry name" value="ABC_tran"/>
    <property type="match status" value="1"/>
</dbReference>
<feature type="domain" description="ABC transmembrane type-1" evidence="10">
    <location>
        <begin position="36"/>
        <end position="321"/>
    </location>
</feature>
<gene>
    <name evidence="11" type="ORF">HMPREF9257_1537</name>
</gene>
<feature type="transmembrane region" description="Helical" evidence="8">
    <location>
        <begin position="35"/>
        <end position="60"/>
    </location>
</feature>
<keyword evidence="4" id="KW-0547">Nucleotide-binding</keyword>
<dbReference type="GO" id="GO:0015421">
    <property type="term" value="F:ABC-type oligopeptide transporter activity"/>
    <property type="evidence" value="ECO:0007669"/>
    <property type="project" value="TreeGrafter"/>
</dbReference>
<evidence type="ECO:0000256" key="6">
    <source>
        <dbReference type="ARBA" id="ARBA00022989"/>
    </source>
</evidence>
<dbReference type="SUPFAM" id="SSF90123">
    <property type="entry name" value="ABC transporter transmembrane region"/>
    <property type="match status" value="1"/>
</dbReference>
<evidence type="ECO:0000256" key="8">
    <source>
        <dbReference type="SAM" id="Phobius"/>
    </source>
</evidence>
<name>E4KPP9_9LACT</name>
<dbReference type="PANTHER" id="PTHR43394:SF1">
    <property type="entry name" value="ATP-BINDING CASSETTE SUB-FAMILY B MEMBER 10, MITOCHONDRIAL"/>
    <property type="match status" value="1"/>
</dbReference>
<evidence type="ECO:0000259" key="10">
    <source>
        <dbReference type="PROSITE" id="PS50929"/>
    </source>
</evidence>
<evidence type="ECO:0000313" key="12">
    <source>
        <dbReference type="Proteomes" id="UP000005990"/>
    </source>
</evidence>
<keyword evidence="2" id="KW-0813">Transport</keyword>
<dbReference type="FunFam" id="3.40.50.300:FF:000287">
    <property type="entry name" value="Multidrug ABC transporter ATP-binding protein"/>
    <property type="match status" value="1"/>
</dbReference>
<evidence type="ECO:0000313" key="11">
    <source>
        <dbReference type="EMBL" id="EFR30957.1"/>
    </source>
</evidence>
<evidence type="ECO:0000256" key="7">
    <source>
        <dbReference type="ARBA" id="ARBA00023136"/>
    </source>
</evidence>
<dbReference type="SUPFAM" id="SSF52540">
    <property type="entry name" value="P-loop containing nucleoside triphosphate hydrolases"/>
    <property type="match status" value="1"/>
</dbReference>
<evidence type="ECO:0000259" key="9">
    <source>
        <dbReference type="PROSITE" id="PS50893"/>
    </source>
</evidence>
<keyword evidence="3 8" id="KW-0812">Transmembrane</keyword>
<comment type="caution">
    <text evidence="11">The sequence shown here is derived from an EMBL/GenBank/DDBJ whole genome shotgun (WGS) entry which is preliminary data.</text>
</comment>
<dbReference type="GO" id="GO:0005886">
    <property type="term" value="C:plasma membrane"/>
    <property type="evidence" value="ECO:0007669"/>
    <property type="project" value="UniProtKB-SubCell"/>
</dbReference>
<dbReference type="PROSITE" id="PS50929">
    <property type="entry name" value="ABC_TM1F"/>
    <property type="match status" value="1"/>
</dbReference>
<keyword evidence="12" id="KW-1185">Reference proteome</keyword>
<dbReference type="Proteomes" id="UP000005990">
    <property type="component" value="Unassembled WGS sequence"/>
</dbReference>
<evidence type="ECO:0000256" key="1">
    <source>
        <dbReference type="ARBA" id="ARBA00004651"/>
    </source>
</evidence>
<dbReference type="PROSITE" id="PS50893">
    <property type="entry name" value="ABC_TRANSPORTER_2"/>
    <property type="match status" value="1"/>
</dbReference>
<dbReference type="GO" id="GO:0005524">
    <property type="term" value="F:ATP binding"/>
    <property type="evidence" value="ECO:0007669"/>
    <property type="project" value="UniProtKB-KW"/>
</dbReference>
<dbReference type="CDD" id="cd18544">
    <property type="entry name" value="ABC_6TM_TmrA_like"/>
    <property type="match status" value="1"/>
</dbReference>
<evidence type="ECO:0000256" key="2">
    <source>
        <dbReference type="ARBA" id="ARBA00022448"/>
    </source>
</evidence>
<dbReference type="InterPro" id="IPR027417">
    <property type="entry name" value="P-loop_NTPase"/>
</dbReference>
<organism evidence="11 12">
    <name type="scientific">Eremococcus coleocola ACS-139-V-Col8</name>
    <dbReference type="NCBI Taxonomy" id="908337"/>
    <lineage>
        <taxon>Bacteria</taxon>
        <taxon>Bacillati</taxon>
        <taxon>Bacillota</taxon>
        <taxon>Bacilli</taxon>
        <taxon>Lactobacillales</taxon>
        <taxon>Aerococcaceae</taxon>
        <taxon>Eremococcus</taxon>
    </lineage>
</organism>
<dbReference type="PANTHER" id="PTHR43394">
    <property type="entry name" value="ATP-DEPENDENT PERMEASE MDL1, MITOCHONDRIAL"/>
    <property type="match status" value="1"/>
</dbReference>
<reference evidence="11 12" key="1">
    <citation type="submission" date="2010-10" db="EMBL/GenBank/DDBJ databases">
        <authorList>
            <person name="Durkin A.S."/>
            <person name="Madupu R."/>
            <person name="Torralba M."/>
            <person name="Gillis M."/>
            <person name="Methe B."/>
            <person name="Sutton G."/>
            <person name="Nelson K.E."/>
        </authorList>
    </citation>
    <scope>NUCLEOTIDE SEQUENCE [LARGE SCALE GENOMIC DNA]</scope>
    <source>
        <strain evidence="11 12">ACS-139-V-Col8</strain>
    </source>
</reference>
<dbReference type="AlphaFoldDB" id="E4KPP9"/>
<accession>E4KPP9</accession>
<keyword evidence="7 8" id="KW-0472">Membrane</keyword>
<feature type="domain" description="ABC transporter" evidence="9">
    <location>
        <begin position="355"/>
        <end position="588"/>
    </location>
</feature>
<feature type="transmembrane region" description="Helical" evidence="8">
    <location>
        <begin position="72"/>
        <end position="94"/>
    </location>
</feature>
<feature type="transmembrane region" description="Helical" evidence="8">
    <location>
        <begin position="176"/>
        <end position="194"/>
    </location>
</feature>